<dbReference type="RefSeq" id="WP_205723107.1">
    <property type="nucleotide sequence ID" value="NZ_CP070608.1"/>
</dbReference>
<feature type="signal peptide" evidence="1">
    <location>
        <begin position="1"/>
        <end position="17"/>
    </location>
</feature>
<keyword evidence="4" id="KW-1185">Reference proteome</keyword>
<evidence type="ECO:0000313" key="4">
    <source>
        <dbReference type="Proteomes" id="UP000662783"/>
    </source>
</evidence>
<dbReference type="KEGG" id="fuv:JR347_05805"/>
<feature type="chain" id="PRO_5037363463" evidence="1">
    <location>
        <begin position="18"/>
        <end position="145"/>
    </location>
</feature>
<dbReference type="Proteomes" id="UP000662783">
    <property type="component" value="Chromosome"/>
</dbReference>
<evidence type="ECO:0000313" key="3">
    <source>
        <dbReference type="EMBL" id="QSE98593.1"/>
    </source>
</evidence>
<feature type="domain" description="YHS" evidence="2">
    <location>
        <begin position="45"/>
        <end position="79"/>
    </location>
</feature>
<dbReference type="Pfam" id="PF04945">
    <property type="entry name" value="YHS"/>
    <property type="match status" value="1"/>
</dbReference>
<organism evidence="3 4">
    <name type="scientific">Fulvivirga lutea</name>
    <dbReference type="NCBI Taxonomy" id="2810512"/>
    <lineage>
        <taxon>Bacteria</taxon>
        <taxon>Pseudomonadati</taxon>
        <taxon>Bacteroidota</taxon>
        <taxon>Cytophagia</taxon>
        <taxon>Cytophagales</taxon>
        <taxon>Fulvivirgaceae</taxon>
        <taxon>Fulvivirga</taxon>
    </lineage>
</organism>
<protein>
    <submittedName>
        <fullName evidence="3">YHS domain-containing protein</fullName>
    </submittedName>
</protein>
<dbReference type="EMBL" id="CP070608">
    <property type="protein sequence ID" value="QSE98593.1"/>
    <property type="molecule type" value="Genomic_DNA"/>
</dbReference>
<gene>
    <name evidence="3" type="ORF">JR347_05805</name>
</gene>
<dbReference type="AlphaFoldDB" id="A0A974WHF5"/>
<name>A0A974WHF5_9BACT</name>
<evidence type="ECO:0000259" key="2">
    <source>
        <dbReference type="Pfam" id="PF04945"/>
    </source>
</evidence>
<keyword evidence="1" id="KW-0732">Signal</keyword>
<sequence>MLIRIILLVLVSHFCLGQTTINAKKGLAVEGYDVVSYFNGEPKEGKESYQSQHQGITYYFNSEKNLEAFKKSPDKYIPAYGGWCAYAMGETGEKVKIDPETYKILDGKLYLFYNFWGNNTLEPWNENEKKLKSQADKNWDKLKNN</sequence>
<reference evidence="3" key="1">
    <citation type="submission" date="2021-02" db="EMBL/GenBank/DDBJ databases">
        <title>Fulvivirga sp. S481 isolated from sea water.</title>
        <authorList>
            <person name="Bae S.S."/>
            <person name="Baek K."/>
        </authorList>
    </citation>
    <scope>NUCLEOTIDE SEQUENCE</scope>
    <source>
        <strain evidence="3">S481</strain>
    </source>
</reference>
<proteinExistence type="predicted"/>
<accession>A0A974WHF5</accession>
<evidence type="ECO:0000256" key="1">
    <source>
        <dbReference type="SAM" id="SignalP"/>
    </source>
</evidence>
<dbReference type="NCBIfam" id="NF041384">
    <property type="entry name" value="YHS_seleno_dom"/>
    <property type="match status" value="1"/>
</dbReference>
<dbReference type="InterPro" id="IPR007029">
    <property type="entry name" value="YHS_dom"/>
</dbReference>